<evidence type="ECO:0000313" key="1">
    <source>
        <dbReference type="EMBL" id="VDN62011.1"/>
    </source>
</evidence>
<dbReference type="EMBL" id="LR130779">
    <property type="protein sequence ID" value="VDN62011.1"/>
    <property type="molecule type" value="Genomic_DNA"/>
</dbReference>
<organism evidence="1">
    <name type="scientific">Ectopseudomonas oleovorans</name>
    <name type="common">Pseudomonas oleovorans</name>
    <dbReference type="NCBI Taxonomy" id="301"/>
    <lineage>
        <taxon>Bacteria</taxon>
        <taxon>Pseudomonadati</taxon>
        <taxon>Pseudomonadota</taxon>
        <taxon>Gammaproteobacteria</taxon>
        <taxon>Pseudomonadales</taxon>
        <taxon>Pseudomonadaceae</taxon>
        <taxon>Ectopseudomonas</taxon>
    </lineage>
</organism>
<proteinExistence type="predicted"/>
<accession>A0A653B044</accession>
<gene>
    <name evidence="1" type="ORF">POT9AD_1020</name>
</gene>
<sequence>MVFEVKHKGFLAASLLKNGFINKGQ</sequence>
<reference evidence="1" key="1">
    <citation type="submission" date="2018-11" db="EMBL/GenBank/DDBJ databases">
        <authorList>
            <consortium name="Genoscope - CEA"/>
            <person name="William W."/>
        </authorList>
    </citation>
    <scope>NUCLEOTIDE SEQUENCE [LARGE SCALE GENOMIC DNA]</scope>
    <source>
        <strain evidence="1">T9AD</strain>
    </source>
</reference>
<name>A0A653B044_ECTOL</name>
<dbReference type="AlphaFoldDB" id="A0A653B044"/>
<protein>
    <submittedName>
        <fullName evidence="1">Uncharacterized protein</fullName>
    </submittedName>
</protein>